<evidence type="ECO:0000256" key="2">
    <source>
        <dbReference type="ARBA" id="ARBA00022448"/>
    </source>
</evidence>
<dbReference type="GO" id="GO:0022857">
    <property type="term" value="F:transmembrane transporter activity"/>
    <property type="evidence" value="ECO:0007669"/>
    <property type="project" value="InterPro"/>
</dbReference>
<keyword evidence="10" id="KW-1185">Reference proteome</keyword>
<dbReference type="InterPro" id="IPR037185">
    <property type="entry name" value="EmrE-like"/>
</dbReference>
<dbReference type="EMBL" id="JAGDYL010000001">
    <property type="protein sequence ID" value="MBO1803725.1"/>
    <property type="molecule type" value="Genomic_DNA"/>
</dbReference>
<dbReference type="InterPro" id="IPR045324">
    <property type="entry name" value="Small_multidrug_res"/>
</dbReference>
<keyword evidence="5 8" id="KW-1133">Transmembrane helix</keyword>
<proteinExistence type="inferred from homology"/>
<dbReference type="AlphaFoldDB" id="A0A939LRS4"/>
<protein>
    <submittedName>
        <fullName evidence="9">Multidrug efflux SMR transporter</fullName>
    </submittedName>
</protein>
<name>A0A939LRS4_9MICO</name>
<accession>A0A939LRS4</accession>
<reference evidence="9" key="1">
    <citation type="submission" date="2021-03" db="EMBL/GenBank/DDBJ databases">
        <title>Leucobacter chromiisoli sp. nov., isolated from chromium-containing soil of chemical plant.</title>
        <authorList>
            <person name="Xu Z."/>
        </authorList>
    </citation>
    <scope>NUCLEOTIDE SEQUENCE</scope>
    <source>
        <strain evidence="9">A2</strain>
    </source>
</reference>
<evidence type="ECO:0000256" key="8">
    <source>
        <dbReference type="SAM" id="Phobius"/>
    </source>
</evidence>
<feature type="transmembrane region" description="Helical" evidence="8">
    <location>
        <begin position="12"/>
        <end position="30"/>
    </location>
</feature>
<dbReference type="Gene3D" id="1.10.3730.20">
    <property type="match status" value="1"/>
</dbReference>
<gene>
    <name evidence="9" type="ORF">J4H91_00120</name>
</gene>
<feature type="transmembrane region" description="Helical" evidence="8">
    <location>
        <begin position="67"/>
        <end position="88"/>
    </location>
</feature>
<evidence type="ECO:0000256" key="6">
    <source>
        <dbReference type="ARBA" id="ARBA00023136"/>
    </source>
</evidence>
<evidence type="ECO:0000256" key="5">
    <source>
        <dbReference type="ARBA" id="ARBA00022989"/>
    </source>
</evidence>
<keyword evidence="2" id="KW-0813">Transport</keyword>
<dbReference type="Proteomes" id="UP000664398">
    <property type="component" value="Unassembled WGS sequence"/>
</dbReference>
<dbReference type="PANTHER" id="PTHR30561:SF0">
    <property type="entry name" value="GUANIDINIUM EXPORTER"/>
    <property type="match status" value="1"/>
</dbReference>
<feature type="transmembrane region" description="Helical" evidence="8">
    <location>
        <begin position="42"/>
        <end position="60"/>
    </location>
</feature>
<evidence type="ECO:0000256" key="3">
    <source>
        <dbReference type="ARBA" id="ARBA00022475"/>
    </source>
</evidence>
<dbReference type="InterPro" id="IPR000390">
    <property type="entry name" value="Small_drug/metabolite_transptr"/>
</dbReference>
<dbReference type="GO" id="GO:0005886">
    <property type="term" value="C:plasma membrane"/>
    <property type="evidence" value="ECO:0007669"/>
    <property type="project" value="UniProtKB-SubCell"/>
</dbReference>
<sequence length="123" mass="12778">MARAEKTPTGVHWVVLIVSAALEALWAIMLDESHGFTRLLPSLVFVVANVLSLVGLGYAMRGLPVSVAYAIWTGLGAALTVGASFALGTEDPSPLKMLFLAGIVGCVIGLKFAGDPKPRTEAG</sequence>
<dbReference type="RefSeq" id="WP_208044223.1">
    <property type="nucleotide sequence ID" value="NZ_JAGDYL010000001.1"/>
</dbReference>
<evidence type="ECO:0000313" key="9">
    <source>
        <dbReference type="EMBL" id="MBO1803725.1"/>
    </source>
</evidence>
<keyword evidence="3" id="KW-1003">Cell membrane</keyword>
<evidence type="ECO:0000256" key="4">
    <source>
        <dbReference type="ARBA" id="ARBA00022692"/>
    </source>
</evidence>
<dbReference type="Pfam" id="PF00893">
    <property type="entry name" value="Multi_Drug_Res"/>
    <property type="match status" value="1"/>
</dbReference>
<dbReference type="PANTHER" id="PTHR30561">
    <property type="entry name" value="SMR FAMILY PROTON-DEPENDENT DRUG EFFLUX TRANSPORTER SUGE"/>
    <property type="match status" value="1"/>
</dbReference>
<keyword evidence="4 7" id="KW-0812">Transmembrane</keyword>
<comment type="caution">
    <text evidence="9">The sequence shown here is derived from an EMBL/GenBank/DDBJ whole genome shotgun (WGS) entry which is preliminary data.</text>
</comment>
<evidence type="ECO:0000313" key="10">
    <source>
        <dbReference type="Proteomes" id="UP000664398"/>
    </source>
</evidence>
<keyword evidence="6 8" id="KW-0472">Membrane</keyword>
<organism evidence="9 10">
    <name type="scientific">Leucobacter ruminantium</name>
    <dbReference type="NCBI Taxonomy" id="1289170"/>
    <lineage>
        <taxon>Bacteria</taxon>
        <taxon>Bacillati</taxon>
        <taxon>Actinomycetota</taxon>
        <taxon>Actinomycetes</taxon>
        <taxon>Micrococcales</taxon>
        <taxon>Microbacteriaceae</taxon>
        <taxon>Leucobacter</taxon>
    </lineage>
</organism>
<feature type="transmembrane region" description="Helical" evidence="8">
    <location>
        <begin position="94"/>
        <end position="113"/>
    </location>
</feature>
<comment type="similarity">
    <text evidence="7">Belongs to the drug/metabolite transporter (DMT) superfamily. Small multidrug resistance (SMR) (TC 2.A.7.1) family.</text>
</comment>
<comment type="subcellular location">
    <subcellularLocation>
        <location evidence="1 7">Cell membrane</location>
        <topology evidence="1 7">Multi-pass membrane protein</topology>
    </subcellularLocation>
</comment>
<evidence type="ECO:0000256" key="1">
    <source>
        <dbReference type="ARBA" id="ARBA00004651"/>
    </source>
</evidence>
<dbReference type="SUPFAM" id="SSF103481">
    <property type="entry name" value="Multidrug resistance efflux transporter EmrE"/>
    <property type="match status" value="1"/>
</dbReference>
<evidence type="ECO:0000256" key="7">
    <source>
        <dbReference type="RuleBase" id="RU003942"/>
    </source>
</evidence>